<comment type="caution">
    <text evidence="2">The sequence shown here is derived from an EMBL/GenBank/DDBJ whole genome shotgun (WGS) entry which is preliminary data.</text>
</comment>
<evidence type="ECO:0000313" key="3">
    <source>
        <dbReference type="Proteomes" id="UP000011602"/>
    </source>
</evidence>
<keyword evidence="3" id="KW-1185">Reference proteome</keyword>
<dbReference type="RefSeq" id="WP_007260423.1">
    <property type="nucleotide sequence ID" value="NZ_AOHZ01000075.1"/>
</dbReference>
<name>L9WTK0_9EURY</name>
<feature type="region of interest" description="Disordered" evidence="1">
    <location>
        <begin position="1"/>
        <end position="20"/>
    </location>
</feature>
<evidence type="ECO:0000256" key="1">
    <source>
        <dbReference type="SAM" id="MobiDB-lite"/>
    </source>
</evidence>
<dbReference type="PATRIC" id="fig|1227499.3.peg.3237"/>
<dbReference type="eggNOG" id="arCOG08205">
    <property type="taxonomic scope" value="Archaea"/>
</dbReference>
<proteinExistence type="predicted"/>
<accession>L9WTK0</accession>
<sequence>MLPSPRRDGADGSRRGVSAPLSRRATLAAAGVALVTATAGCSDVFDDDSGDSDDENDEDALVAKTPSETPLLAHLDVAQIAGDDAEAELEALVAADPGDVDGAMTAFAARTGLDPLEADELLVFGEADADADADANSDADNGDLADDILVRGGWETADVVDSLEAQTGITYEETTYLDEAVLYEPSESGPVDVTLDTTLGDESEDDTPDDATTVEPAVLGVLEDDAFVVGSESVVEAVLDVEYDGADAVSGFVRDAYGRARGAQLTVASESVGTIVPEQYRMLIDDDPFEDAEAIGRSYAVTDAGIALEVGLHAADEDEAADLEADLEGTYVPILADVNDAFDEARDDLEIDRDGTVVELRYEGDSEAVFALLDEV</sequence>
<dbReference type="STRING" id="1227499.C493_15795"/>
<dbReference type="OrthoDB" id="163622at2157"/>
<gene>
    <name evidence="2" type="ORF">C493_15795</name>
</gene>
<protein>
    <submittedName>
        <fullName evidence="2">Uncharacterized protein</fullName>
    </submittedName>
</protein>
<dbReference type="EMBL" id="AOHZ01000075">
    <property type="protein sequence ID" value="ELY52526.1"/>
    <property type="molecule type" value="Genomic_DNA"/>
</dbReference>
<evidence type="ECO:0000313" key="2">
    <source>
        <dbReference type="EMBL" id="ELY52526.1"/>
    </source>
</evidence>
<dbReference type="Proteomes" id="UP000011602">
    <property type="component" value="Unassembled WGS sequence"/>
</dbReference>
<feature type="compositionally biased region" description="Basic and acidic residues" evidence="1">
    <location>
        <begin position="1"/>
        <end position="14"/>
    </location>
</feature>
<dbReference type="AlphaFoldDB" id="L9WTK0"/>
<reference evidence="2 3" key="1">
    <citation type="journal article" date="2014" name="PLoS Genet.">
        <title>Phylogenetically driven sequencing of extremely halophilic archaea reveals strategies for static and dynamic osmo-response.</title>
        <authorList>
            <person name="Becker E.A."/>
            <person name="Seitzer P.M."/>
            <person name="Tritt A."/>
            <person name="Larsen D."/>
            <person name="Krusor M."/>
            <person name="Yao A.I."/>
            <person name="Wu D."/>
            <person name="Madern D."/>
            <person name="Eisen J.A."/>
            <person name="Darling A.E."/>
            <person name="Facciotti M.T."/>
        </authorList>
    </citation>
    <scope>NUCLEOTIDE SEQUENCE [LARGE SCALE GENOMIC DNA]</scope>
    <source>
        <strain evidence="2 3">JCM 12255</strain>
    </source>
</reference>
<organism evidence="2 3">
    <name type="scientific">Natronolimnohabitans innermongolicus JCM 12255</name>
    <dbReference type="NCBI Taxonomy" id="1227499"/>
    <lineage>
        <taxon>Archaea</taxon>
        <taxon>Methanobacteriati</taxon>
        <taxon>Methanobacteriota</taxon>
        <taxon>Stenosarchaea group</taxon>
        <taxon>Halobacteria</taxon>
        <taxon>Halobacteriales</taxon>
        <taxon>Natrialbaceae</taxon>
        <taxon>Natronolimnohabitans</taxon>
    </lineage>
</organism>